<comment type="caution">
    <text evidence="2">The sequence shown here is derived from an EMBL/GenBank/DDBJ whole genome shotgun (WGS) entry which is preliminary data.</text>
</comment>
<feature type="non-terminal residue" evidence="2">
    <location>
        <position position="1"/>
    </location>
</feature>
<evidence type="ECO:0000313" key="3">
    <source>
        <dbReference type="Proteomes" id="UP000076858"/>
    </source>
</evidence>
<protein>
    <submittedName>
        <fullName evidence="2">Putative Calcium-activated chloride channel regulator 1/sw</fullName>
    </submittedName>
</protein>
<sequence length="107" mass="11661">QAMSQVVKYSEDYEQLLNNFEAAPEATIVYGSLNEIQAGTAIAVYVSAPYTTGKNVYFVVETTATNSQKVLKSRSHVVWTESNPPENAFTPPVPTTEAPSTTTQDNN</sequence>
<organism evidence="2 3">
    <name type="scientific">Daphnia magna</name>
    <dbReference type="NCBI Taxonomy" id="35525"/>
    <lineage>
        <taxon>Eukaryota</taxon>
        <taxon>Metazoa</taxon>
        <taxon>Ecdysozoa</taxon>
        <taxon>Arthropoda</taxon>
        <taxon>Crustacea</taxon>
        <taxon>Branchiopoda</taxon>
        <taxon>Diplostraca</taxon>
        <taxon>Cladocera</taxon>
        <taxon>Anomopoda</taxon>
        <taxon>Daphniidae</taxon>
        <taxon>Daphnia</taxon>
    </lineage>
</organism>
<feature type="region of interest" description="Disordered" evidence="1">
    <location>
        <begin position="81"/>
        <end position="107"/>
    </location>
</feature>
<accession>A0A164IN79</accession>
<dbReference type="AlphaFoldDB" id="A0A164IN79"/>
<dbReference type="OrthoDB" id="10021899at2759"/>
<gene>
    <name evidence="2" type="ORF">APZ42_001910</name>
</gene>
<keyword evidence="3" id="KW-1185">Reference proteome</keyword>
<name>A0A164IN79_9CRUS</name>
<evidence type="ECO:0000313" key="2">
    <source>
        <dbReference type="EMBL" id="KZS01436.1"/>
    </source>
</evidence>
<dbReference type="Proteomes" id="UP000076858">
    <property type="component" value="Unassembled WGS sequence"/>
</dbReference>
<dbReference type="EMBL" id="LRGB01006873">
    <property type="protein sequence ID" value="KZS01436.1"/>
    <property type="molecule type" value="Genomic_DNA"/>
</dbReference>
<reference evidence="2 3" key="1">
    <citation type="submission" date="2016-03" db="EMBL/GenBank/DDBJ databases">
        <title>EvidentialGene: Evidence-directed Construction of Genes on Genomes.</title>
        <authorList>
            <person name="Gilbert D.G."/>
            <person name="Choi J.-H."/>
            <person name="Mockaitis K."/>
            <person name="Colbourne J."/>
            <person name="Pfrender M."/>
        </authorList>
    </citation>
    <scope>NUCLEOTIDE SEQUENCE [LARGE SCALE GENOMIC DNA]</scope>
    <source>
        <strain evidence="2 3">Xinb3</strain>
        <tissue evidence="2">Complete organism</tissue>
    </source>
</reference>
<feature type="compositionally biased region" description="Polar residues" evidence="1">
    <location>
        <begin position="97"/>
        <end position="107"/>
    </location>
</feature>
<evidence type="ECO:0000256" key="1">
    <source>
        <dbReference type="SAM" id="MobiDB-lite"/>
    </source>
</evidence>
<proteinExistence type="predicted"/>